<evidence type="ECO:0000313" key="4">
    <source>
        <dbReference type="EMBL" id="CEM02521.1"/>
    </source>
</evidence>
<dbReference type="InterPro" id="IPR011234">
    <property type="entry name" value="Fumarylacetoacetase-like_C"/>
</dbReference>
<dbReference type="STRING" id="1169540.A0A0G4EV74"/>
<proteinExistence type="inferred from homology"/>
<dbReference type="InParanoid" id="A0A0G4EV74"/>
<sequence length="279" mass="29397">MALSMPPIPEAADGMADKLVDAFMGTTNAAYDDYLDAAGGWGPINAEEGFQVQRLVIDKTCKKMGLDHPLGWKIGGCKKAQQEALGLSECWCGAVFRVVQSPAKTSSDNVRGIECEFVLKLKHDLPSRGEQGDVYSMEQVTDAVGAIIPAYEVVRPRVPEQTLFKTTPAPFVIADYGGCGEIVLGEASPPSPTTPLFDTPVPVSLSVNNVTVASGTSAEVLGNPLTALHWLVNFLSPRGVSLYGGQVISTGTTTGMTPVAAGDKADGSFDGFGKVEIQF</sequence>
<evidence type="ECO:0000313" key="5">
    <source>
        <dbReference type="Proteomes" id="UP000041254"/>
    </source>
</evidence>
<dbReference type="EMBL" id="CDMY01000328">
    <property type="protein sequence ID" value="CEM02521.1"/>
    <property type="molecule type" value="Genomic_DNA"/>
</dbReference>
<keyword evidence="5" id="KW-1185">Reference proteome</keyword>
<dbReference type="Gene3D" id="3.90.850.10">
    <property type="entry name" value="Fumarylacetoacetase-like, C-terminal domain"/>
    <property type="match status" value="1"/>
</dbReference>
<dbReference type="AlphaFoldDB" id="A0A0G4EV74"/>
<accession>A0A0G4EV74</accession>
<dbReference type="PANTHER" id="PTHR30143">
    <property type="entry name" value="ACID HYDRATASE"/>
    <property type="match status" value="1"/>
</dbReference>
<protein>
    <recommendedName>
        <fullName evidence="3">Fumarylacetoacetase-like C-terminal domain-containing protein</fullName>
    </recommendedName>
</protein>
<name>A0A0G4EV74_VITBC</name>
<evidence type="ECO:0000256" key="2">
    <source>
        <dbReference type="ARBA" id="ARBA00023239"/>
    </source>
</evidence>
<dbReference type="GO" id="GO:0008684">
    <property type="term" value="F:2-oxopent-4-enoate hydratase activity"/>
    <property type="evidence" value="ECO:0007669"/>
    <property type="project" value="TreeGrafter"/>
</dbReference>
<keyword evidence="2" id="KW-0456">Lyase</keyword>
<evidence type="ECO:0000259" key="3">
    <source>
        <dbReference type="Pfam" id="PF01557"/>
    </source>
</evidence>
<dbReference type="PANTHER" id="PTHR30143:SF0">
    <property type="entry name" value="2-KETO-4-PENTENOATE HYDRATASE"/>
    <property type="match status" value="1"/>
</dbReference>
<reference evidence="4 5" key="1">
    <citation type="submission" date="2014-11" db="EMBL/GenBank/DDBJ databases">
        <authorList>
            <person name="Zhu J."/>
            <person name="Qi W."/>
            <person name="Song R."/>
        </authorList>
    </citation>
    <scope>NUCLEOTIDE SEQUENCE [LARGE SCALE GENOMIC DNA]</scope>
</reference>
<comment type="similarity">
    <text evidence="1">Belongs to the FAH family.</text>
</comment>
<dbReference type="VEuPathDB" id="CryptoDB:Vbra_13670"/>
<dbReference type="InterPro" id="IPR050772">
    <property type="entry name" value="Hydratase-Decarb/MhpD_sf"/>
</dbReference>
<dbReference type="Pfam" id="PF01557">
    <property type="entry name" value="FAA_hydrolase"/>
    <property type="match status" value="1"/>
</dbReference>
<dbReference type="OrthoDB" id="4391601at2759"/>
<evidence type="ECO:0000256" key="1">
    <source>
        <dbReference type="ARBA" id="ARBA00010211"/>
    </source>
</evidence>
<dbReference type="SUPFAM" id="SSF56529">
    <property type="entry name" value="FAH"/>
    <property type="match status" value="1"/>
</dbReference>
<dbReference type="InterPro" id="IPR036663">
    <property type="entry name" value="Fumarylacetoacetase_C_sf"/>
</dbReference>
<dbReference type="OMA" id="IDTARFC"/>
<feature type="domain" description="Fumarylacetoacetase-like C-terminal" evidence="3">
    <location>
        <begin position="133"/>
        <end position="276"/>
    </location>
</feature>
<dbReference type="GO" id="GO:0005737">
    <property type="term" value="C:cytoplasm"/>
    <property type="evidence" value="ECO:0007669"/>
    <property type="project" value="TreeGrafter"/>
</dbReference>
<organism evidence="4 5">
    <name type="scientific">Vitrella brassicaformis (strain CCMP3155)</name>
    <dbReference type="NCBI Taxonomy" id="1169540"/>
    <lineage>
        <taxon>Eukaryota</taxon>
        <taxon>Sar</taxon>
        <taxon>Alveolata</taxon>
        <taxon>Colpodellida</taxon>
        <taxon>Vitrellaceae</taxon>
        <taxon>Vitrella</taxon>
    </lineage>
</organism>
<dbReference type="Proteomes" id="UP000041254">
    <property type="component" value="Unassembled WGS sequence"/>
</dbReference>
<gene>
    <name evidence="4" type="ORF">Vbra_13670</name>
</gene>